<protein>
    <submittedName>
        <fullName evidence="1">Uncharacterized protein</fullName>
    </submittedName>
</protein>
<dbReference type="SUPFAM" id="SSF54001">
    <property type="entry name" value="Cysteine proteinases"/>
    <property type="match status" value="1"/>
</dbReference>
<proteinExistence type="predicted"/>
<evidence type="ECO:0000313" key="1">
    <source>
        <dbReference type="EMBL" id="CAF3993815.1"/>
    </source>
</evidence>
<comment type="caution">
    <text evidence="1">The sequence shown here is derived from an EMBL/GenBank/DDBJ whole genome shotgun (WGS) entry which is preliminary data.</text>
</comment>
<dbReference type="Gene3D" id="3.90.70.10">
    <property type="entry name" value="Cysteine proteinases"/>
    <property type="match status" value="1"/>
</dbReference>
<reference evidence="1" key="1">
    <citation type="submission" date="2021-02" db="EMBL/GenBank/DDBJ databases">
        <authorList>
            <person name="Nowell W R."/>
        </authorList>
    </citation>
    <scope>NUCLEOTIDE SEQUENCE</scope>
</reference>
<gene>
    <name evidence="1" type="ORF">BYL167_LOCUS13303</name>
</gene>
<dbReference type="EMBL" id="CAJOBH010004540">
    <property type="protein sequence ID" value="CAF3993815.1"/>
    <property type="molecule type" value="Genomic_DNA"/>
</dbReference>
<organism evidence="1 2">
    <name type="scientific">Rotaria magnacalcarata</name>
    <dbReference type="NCBI Taxonomy" id="392030"/>
    <lineage>
        <taxon>Eukaryota</taxon>
        <taxon>Metazoa</taxon>
        <taxon>Spiralia</taxon>
        <taxon>Gnathifera</taxon>
        <taxon>Rotifera</taxon>
        <taxon>Eurotatoria</taxon>
        <taxon>Bdelloidea</taxon>
        <taxon>Philodinida</taxon>
        <taxon>Philodinidae</taxon>
        <taxon>Rotaria</taxon>
    </lineage>
</organism>
<accession>A0A8S2NCH4</accession>
<evidence type="ECO:0000313" key="2">
    <source>
        <dbReference type="Proteomes" id="UP000681967"/>
    </source>
</evidence>
<dbReference type="InterPro" id="IPR038765">
    <property type="entry name" value="Papain-like_cys_pep_sf"/>
</dbReference>
<dbReference type="Proteomes" id="UP000681967">
    <property type="component" value="Unassembled WGS sequence"/>
</dbReference>
<name>A0A8S2NCH4_9BILA</name>
<dbReference type="AlphaFoldDB" id="A0A8S2NCH4"/>
<sequence length="384" mass="44660">MIFHSTEQIIYSSIIVVIRLDGSRPTRYGIRLDGDLTVSQLKSQLSTLSSFSIERIGFFDVTTSSCLRRYPLMDNDQTKIKQLNLRELLAYELPIVKPPEPSDDETPSTTRSLSYIKAMHRRLERQERYVSPMTRHKIMFFGQPILIPCVSENKLTNEDIYKIVFKQLERLLRKNSDSVYLSNHAFDCDDSLKERYPFTLKHVNEDGKKCSICSWNRFCLGCSLESNNQAFNCTSENIAIEWESSAYYLRYLSNREQDVEIHPSVKSSRSPNNDSNPDDLSSIVRLEDCLESFIRWENLDHKEMFNCKTCQKLQPADKKLDIWKLPPCLPVSESVVEQCSSSAYLLFYERESLDHRCYMPNVEGRKQVASEFPLPGDDRWCSIM</sequence>